<keyword evidence="5" id="KW-0542">Nucleomorph</keyword>
<dbReference type="Pfam" id="PF01000">
    <property type="entry name" value="RNA_pol_A_bac"/>
    <property type="match status" value="1"/>
</dbReference>
<dbReference type="AlphaFoldDB" id="F2HIB5"/>
<keyword evidence="2" id="KW-0804">Transcription</keyword>
<dbReference type="InterPro" id="IPR011262">
    <property type="entry name" value="DNA-dir_RNA_pol_insert"/>
</dbReference>
<dbReference type="GO" id="GO:0003677">
    <property type="term" value="F:DNA binding"/>
    <property type="evidence" value="ECO:0007669"/>
    <property type="project" value="InterPro"/>
</dbReference>
<dbReference type="InterPro" id="IPR036603">
    <property type="entry name" value="RBP11-like"/>
</dbReference>
<evidence type="ECO:0000313" key="6">
    <source>
        <dbReference type="Proteomes" id="UP000243423"/>
    </source>
</evidence>
<dbReference type="GO" id="GO:0003899">
    <property type="term" value="F:DNA-directed RNA polymerase activity"/>
    <property type="evidence" value="ECO:0007669"/>
    <property type="project" value="InterPro"/>
</dbReference>
<evidence type="ECO:0000256" key="2">
    <source>
        <dbReference type="ARBA" id="ARBA00023163"/>
    </source>
</evidence>
<organism evidence="5 6">
    <name type="scientific">Cryptomonas paramaecium</name>
    <dbReference type="NCBI Taxonomy" id="2898"/>
    <lineage>
        <taxon>Eukaryota</taxon>
        <taxon>Cryptophyceae</taxon>
        <taxon>Cryptomonadales</taxon>
        <taxon>Cryptomonadaceae</taxon>
        <taxon>Cryptomonas</taxon>
    </lineage>
</organism>
<evidence type="ECO:0000256" key="1">
    <source>
        <dbReference type="ARBA" id="ARBA00022478"/>
    </source>
</evidence>
<dbReference type="InterPro" id="IPR011263">
    <property type="entry name" value="DNA-dir_RNA_pol_RpoA/D/Rpb3"/>
</dbReference>
<reference evidence="5 6" key="1">
    <citation type="journal article" date="2011" name="Genome Biol. Evol.">
        <title>Complete nucleomorph genome sequence of the nonphotosynthetic alga Cryptomonas paramecium reveals a core nucleomorph gene set.</title>
        <authorList>
            <person name="Tanifuji G."/>
            <person name="Onodera N.T."/>
            <person name="Wheeler T.J."/>
            <person name="Dlutek M."/>
            <person name="Donaher N."/>
            <person name="Archibald J.M."/>
        </authorList>
    </citation>
    <scope>NUCLEOTIDE SEQUENCE [LARGE SCALE GENOMIC DNA]</scope>
    <source>
        <strain evidence="5 6">CCAP977/2A</strain>
    </source>
</reference>
<dbReference type="EMBL" id="CP002174">
    <property type="protein sequence ID" value="AEA39039.1"/>
    <property type="molecule type" value="Genomic_DNA"/>
</dbReference>
<dbReference type="GO" id="GO:0046983">
    <property type="term" value="F:protein dimerization activity"/>
    <property type="evidence" value="ECO:0007669"/>
    <property type="project" value="InterPro"/>
</dbReference>
<dbReference type="PANTHER" id="PTHR11800">
    <property type="entry name" value="DNA-DIRECTED RNA POLYMERASE"/>
    <property type="match status" value="1"/>
</dbReference>
<dbReference type="HAMAP" id="MF_00320">
    <property type="entry name" value="RNApol_arch_Rpo3"/>
    <property type="match status" value="1"/>
</dbReference>
<protein>
    <submittedName>
        <fullName evidence="5">DNA-directed RNA polymerase II</fullName>
    </submittedName>
</protein>
<dbReference type="Proteomes" id="UP000243423">
    <property type="component" value="Nucleomorph 3"/>
</dbReference>
<dbReference type="Gene3D" id="3.30.1360.10">
    <property type="entry name" value="RNA polymerase, RBP11-like subunit"/>
    <property type="match status" value="1"/>
</dbReference>
<dbReference type="SUPFAM" id="SSF56553">
    <property type="entry name" value="Insert subdomain of RNA polymerase alpha subunit"/>
    <property type="match status" value="1"/>
</dbReference>
<dbReference type="Gene3D" id="2.170.120.12">
    <property type="entry name" value="DNA-directed RNA polymerase, insert domain"/>
    <property type="match status" value="1"/>
</dbReference>
<geneLocation type="nucleomorph" evidence="5"/>
<dbReference type="SUPFAM" id="SSF55257">
    <property type="entry name" value="RBP11-like subunits of RNA polymerase"/>
    <property type="match status" value="1"/>
</dbReference>
<name>F2HIB5_9CRYP</name>
<feature type="domain" description="DNA-directed RNA polymerase RpoA/D/Rpb3-type" evidence="4">
    <location>
        <begin position="17"/>
        <end position="296"/>
    </location>
</feature>
<dbReference type="PANTHER" id="PTHR11800:SF2">
    <property type="entry name" value="DNA-DIRECTED RNA POLYMERASE II SUBUNIT RPB3"/>
    <property type="match status" value="1"/>
</dbReference>
<sequence length="301" mass="35246">MEYKSFSEFETTFFLNKSNFCYLNSLRRTIMGDMPTLSVDLVYIEKNSSLLHDEFIAHRLSLLPLDSQNIKNLNYSMDCECNSYCQLCSRVFELNIIANENLKHVFSTHLLEVSSQKYSLERKPNLLNQHLKKINFDSEIIITKLTKGQSIKLICVAKKGTGKMHAKWNPVSNIRFKAEYSMKINLKNLNILLKKNLKQKISKDFDNLFVYDNLNDRIKFSNIYFKNRFFLLEQMAGSLINFFLRETLNPLDFLMLDKNTKTFYISLESTGTLNCKFILKEAISLIKQKLNILGIYIEKIN</sequence>
<evidence type="ECO:0000259" key="4">
    <source>
        <dbReference type="SMART" id="SM00662"/>
    </source>
</evidence>
<comment type="similarity">
    <text evidence="3">Belongs to the archaeal Rpo3/eukaryotic RPB3 RNA polymerase subunit family.</text>
</comment>
<dbReference type="SMART" id="SM00662">
    <property type="entry name" value="RPOLD"/>
    <property type="match status" value="1"/>
</dbReference>
<evidence type="ECO:0000256" key="3">
    <source>
        <dbReference type="ARBA" id="ARBA00025804"/>
    </source>
</evidence>
<dbReference type="RefSeq" id="XP_003239937.1">
    <property type="nucleotide sequence ID" value="XM_003239889.1"/>
</dbReference>
<dbReference type="Pfam" id="PF01193">
    <property type="entry name" value="RNA_pol_L"/>
    <property type="match status" value="1"/>
</dbReference>
<proteinExistence type="inferred from homology"/>
<dbReference type="InterPro" id="IPR036643">
    <property type="entry name" value="RNApol_insert_sf"/>
</dbReference>
<dbReference type="GeneID" id="10447293"/>
<keyword evidence="1 5" id="KW-0240">DNA-directed RNA polymerase</keyword>
<gene>
    <name evidence="5" type="primary">rpb3</name>
    <name evidence="5" type="ORF">CPARA_3gp381</name>
</gene>
<evidence type="ECO:0000313" key="5">
    <source>
        <dbReference type="EMBL" id="AEA39039.1"/>
    </source>
</evidence>
<dbReference type="InterPro" id="IPR001514">
    <property type="entry name" value="DNA-dir_RNA_pol_30-40kDasu_CS"/>
</dbReference>
<dbReference type="GO" id="GO:0006366">
    <property type="term" value="P:transcription by RNA polymerase II"/>
    <property type="evidence" value="ECO:0007669"/>
    <property type="project" value="TreeGrafter"/>
</dbReference>
<dbReference type="PROSITE" id="PS00446">
    <property type="entry name" value="RNA_POL_D_30KD"/>
    <property type="match status" value="1"/>
</dbReference>
<dbReference type="InterPro" id="IPR050518">
    <property type="entry name" value="Rpo3/RPB3_RNA_Pol_subunit"/>
</dbReference>
<dbReference type="GO" id="GO:0005665">
    <property type="term" value="C:RNA polymerase II, core complex"/>
    <property type="evidence" value="ECO:0007669"/>
    <property type="project" value="TreeGrafter"/>
</dbReference>
<accession>F2HIB5</accession>
<dbReference type="InterPro" id="IPR022842">
    <property type="entry name" value="RNAP_Rpo3/Rpb3/RPAC1"/>
</dbReference>